<organism evidence="7 8">
    <name type="scientific">Geomonas terrae</name>
    <dbReference type="NCBI Taxonomy" id="2562681"/>
    <lineage>
        <taxon>Bacteria</taxon>
        <taxon>Pseudomonadati</taxon>
        <taxon>Thermodesulfobacteriota</taxon>
        <taxon>Desulfuromonadia</taxon>
        <taxon>Geobacterales</taxon>
        <taxon>Geobacteraceae</taxon>
        <taxon>Geomonas</taxon>
    </lineage>
</organism>
<dbReference type="InterPro" id="IPR036280">
    <property type="entry name" value="Multihaem_cyt_sf"/>
</dbReference>
<name>A0A4V3NZS0_9BACT</name>
<evidence type="ECO:0000256" key="4">
    <source>
        <dbReference type="ARBA" id="ARBA00022982"/>
    </source>
</evidence>
<keyword evidence="1" id="KW-0813">Transport</keyword>
<evidence type="ECO:0000256" key="1">
    <source>
        <dbReference type="ARBA" id="ARBA00022448"/>
    </source>
</evidence>
<dbReference type="Gene3D" id="3.90.10.10">
    <property type="entry name" value="Cytochrome C3"/>
    <property type="match status" value="1"/>
</dbReference>
<protein>
    <submittedName>
        <fullName evidence="7">Cytochrome C</fullName>
    </submittedName>
</protein>
<keyword evidence="8" id="KW-1185">Reference proteome</keyword>
<accession>A0A4V3NZS0</accession>
<sequence>MKVVAFVVLSLIVSAQVWGYDADSQCVVCHSDKARLKALGAESMYLDPTQVDLEVNMPGATCVDCHLGEGKEKDKEAAHRGMLRPFVVGVGPKVKGEALSRQTAGATKALLPRSSDMEALIPEGDPAKLAAAGAKAATGLHWQDRDPKTFAFSPDIARKTCGRCHEQEVKDYANSEMGLNKHQRSFRSWSEKLPGPQNCGMWFGQNYDNLKKQTAVPYSEAQNDASNRACNMCHAGCNDCHYKPHAGTGSHRFGRPDTTSCYGGGRGTICHAGPMDRRRGAGYFRGDYSFPPNLPQEAHFKAGVTCTDCHKPTNHKFGHLGSEQARSSCKTCHADIVKAVEASPHAKVDCAACHVTVVGAYQYTFWGPGVTFGTETPYGKHKEYYGTRDLPTIIKNADGRWIGVKPYPMAVMNQTMELAPTGLLFREIPKRQIPGNTAIGEPSSFEAVRSAREVNDAYIGVGTRGGLPSGNKAILWVQMDKMSHAIGKARGCGTCHDSAVQVGKSAWNYFEKTDVKKAFKGSYTVLADKDGLRFTDQTWEKPEPAGNRKLEDFAPFALLPMSAWDVKGIDFSLPYERKRTDAARKELDAFLAQLDDSKEPDKSKLRAIAYHNLELAKSMFRKR</sequence>
<proteinExistence type="predicted"/>
<gene>
    <name evidence="7" type="ORF">E4633_10640</name>
</gene>
<feature type="signal peptide" evidence="6">
    <location>
        <begin position="1"/>
        <end position="19"/>
    </location>
</feature>
<keyword evidence="6" id="KW-0732">Signal</keyword>
<dbReference type="AlphaFoldDB" id="A0A4V3NZS0"/>
<feature type="chain" id="PRO_5020346027" evidence="6">
    <location>
        <begin position="20"/>
        <end position="623"/>
    </location>
</feature>
<dbReference type="GO" id="GO:0046872">
    <property type="term" value="F:metal ion binding"/>
    <property type="evidence" value="ECO:0007669"/>
    <property type="project" value="UniProtKB-KW"/>
</dbReference>
<evidence type="ECO:0000256" key="3">
    <source>
        <dbReference type="ARBA" id="ARBA00022723"/>
    </source>
</evidence>
<comment type="caution">
    <text evidence="7">The sequence shown here is derived from an EMBL/GenBank/DDBJ whole genome shotgun (WGS) entry which is preliminary data.</text>
</comment>
<evidence type="ECO:0000256" key="2">
    <source>
        <dbReference type="ARBA" id="ARBA00022617"/>
    </source>
</evidence>
<keyword evidence="2" id="KW-0349">Heme</keyword>
<keyword evidence="4" id="KW-0249">Electron transport</keyword>
<dbReference type="PANTHER" id="PTHR30333">
    <property type="entry name" value="CYTOCHROME C-TYPE PROTEIN"/>
    <property type="match status" value="1"/>
</dbReference>
<evidence type="ECO:0000313" key="8">
    <source>
        <dbReference type="Proteomes" id="UP000306416"/>
    </source>
</evidence>
<evidence type="ECO:0000313" key="7">
    <source>
        <dbReference type="EMBL" id="TGU72742.1"/>
    </source>
</evidence>
<keyword evidence="3" id="KW-0479">Metal-binding</keyword>
<keyword evidence="5" id="KW-0408">Iron</keyword>
<dbReference type="RefSeq" id="WP_135870215.1">
    <property type="nucleotide sequence ID" value="NZ_SRSC01000002.1"/>
</dbReference>
<reference evidence="7 8" key="1">
    <citation type="submission" date="2019-04" db="EMBL/GenBank/DDBJ databases">
        <title>Geobacter oryzae sp. nov., ferric-reducing bacteria isolated from paddy soil.</title>
        <authorList>
            <person name="Xu Z."/>
            <person name="Masuda Y."/>
            <person name="Itoh H."/>
            <person name="Senoo K."/>
        </authorList>
    </citation>
    <scope>NUCLEOTIDE SEQUENCE [LARGE SCALE GENOMIC DNA]</scope>
    <source>
        <strain evidence="7 8">Red111</strain>
    </source>
</reference>
<dbReference type="InterPro" id="IPR051174">
    <property type="entry name" value="Cytochrome_c-type_ET"/>
</dbReference>
<dbReference type="SUPFAM" id="SSF48695">
    <property type="entry name" value="Multiheme cytochromes"/>
    <property type="match status" value="2"/>
</dbReference>
<dbReference type="Proteomes" id="UP000306416">
    <property type="component" value="Unassembled WGS sequence"/>
</dbReference>
<evidence type="ECO:0000256" key="6">
    <source>
        <dbReference type="SAM" id="SignalP"/>
    </source>
</evidence>
<dbReference type="PANTHER" id="PTHR30333:SF4">
    <property type="entry name" value="CYTOCHROME C FAMILY PROTEIN"/>
    <property type="match status" value="1"/>
</dbReference>
<evidence type="ECO:0000256" key="5">
    <source>
        <dbReference type="ARBA" id="ARBA00023004"/>
    </source>
</evidence>
<dbReference type="EMBL" id="SRSC01000002">
    <property type="protein sequence ID" value="TGU72742.1"/>
    <property type="molecule type" value="Genomic_DNA"/>
</dbReference>